<comment type="subcellular location">
    <subcellularLocation>
        <location evidence="1">Nucleus</location>
    </subcellularLocation>
</comment>
<dbReference type="InterPro" id="IPR050613">
    <property type="entry name" value="Sec_Metabolite_Reg"/>
</dbReference>
<protein>
    <submittedName>
        <fullName evidence="6">Fungal-specific transcription factor domain-domain-containing protein</fullName>
    </submittedName>
</protein>
<dbReference type="InterPro" id="IPR001138">
    <property type="entry name" value="Zn2Cys6_DnaBD"/>
</dbReference>
<dbReference type="EMBL" id="MCFC01000057">
    <property type="protein sequence ID" value="ORY25463.1"/>
    <property type="molecule type" value="Genomic_DNA"/>
</dbReference>
<proteinExistence type="predicted"/>
<dbReference type="SMART" id="SM00066">
    <property type="entry name" value="GAL4"/>
    <property type="match status" value="1"/>
</dbReference>
<dbReference type="SUPFAM" id="SSF57701">
    <property type="entry name" value="Zn2/Cys6 DNA-binding domain"/>
    <property type="match status" value="1"/>
</dbReference>
<dbReference type="PROSITE" id="PS50048">
    <property type="entry name" value="ZN2_CY6_FUNGAL_2"/>
    <property type="match status" value="1"/>
</dbReference>
<dbReference type="GO" id="GO:0008270">
    <property type="term" value="F:zinc ion binding"/>
    <property type="evidence" value="ECO:0007669"/>
    <property type="project" value="InterPro"/>
</dbReference>
<dbReference type="PANTHER" id="PTHR31001">
    <property type="entry name" value="UNCHARACTERIZED TRANSCRIPTIONAL REGULATORY PROTEIN"/>
    <property type="match status" value="1"/>
</dbReference>
<comment type="caution">
    <text evidence="6">The sequence shown here is derived from an EMBL/GenBank/DDBJ whole genome shotgun (WGS) entry which is preliminary data.</text>
</comment>
<dbReference type="InterPro" id="IPR036864">
    <property type="entry name" value="Zn2-C6_fun-type_DNA-bd_sf"/>
</dbReference>
<evidence type="ECO:0000256" key="3">
    <source>
        <dbReference type="ARBA" id="ARBA00023242"/>
    </source>
</evidence>
<name>A0A1Y2ASC2_9TREE</name>
<feature type="compositionally biased region" description="Low complexity" evidence="4">
    <location>
        <begin position="675"/>
        <end position="687"/>
    </location>
</feature>
<dbReference type="Proteomes" id="UP000193986">
    <property type="component" value="Unassembled WGS sequence"/>
</dbReference>
<gene>
    <name evidence="6" type="ORF">BCR39DRAFT_544210</name>
</gene>
<dbReference type="CDD" id="cd12148">
    <property type="entry name" value="fungal_TF_MHR"/>
    <property type="match status" value="1"/>
</dbReference>
<dbReference type="GO" id="GO:0006351">
    <property type="term" value="P:DNA-templated transcription"/>
    <property type="evidence" value="ECO:0007669"/>
    <property type="project" value="InterPro"/>
</dbReference>
<evidence type="ECO:0000256" key="2">
    <source>
        <dbReference type="ARBA" id="ARBA00022723"/>
    </source>
</evidence>
<dbReference type="CDD" id="cd00067">
    <property type="entry name" value="GAL4"/>
    <property type="match status" value="1"/>
</dbReference>
<evidence type="ECO:0000256" key="4">
    <source>
        <dbReference type="SAM" id="MobiDB-lite"/>
    </source>
</evidence>
<accession>A0A1Y2ASC2</accession>
<evidence type="ECO:0000256" key="1">
    <source>
        <dbReference type="ARBA" id="ARBA00004123"/>
    </source>
</evidence>
<evidence type="ECO:0000313" key="7">
    <source>
        <dbReference type="Proteomes" id="UP000193986"/>
    </source>
</evidence>
<dbReference type="InterPro" id="IPR007219">
    <property type="entry name" value="XnlR_reg_dom"/>
</dbReference>
<dbReference type="AlphaFoldDB" id="A0A1Y2ASC2"/>
<sequence>MFSHHPDMSDHAEEDMTHNDIGAKKRRKSTVSKVKNCAECRRLKLRCDRQIPCNNCLRRKTGSICPEGALKTTKGRRLILDGQEALHERIACLERSLAERGDHPLLANAFHLDPHESPSASEGEDLATERHVSPKGPRGGVERRISQQLPTASAGPNTGLQSEELTEASMDNAKTGEDGPPHGHLQVDSGDLSTSRFFGDASSLFLAERQPSMADRPLARTDGPYSFRSGWVESFMFSQDTALRFEYTLDALVAQLPPGEEAERLLRSYFECVSWGSAIVDRNTFAAEFFYPFYSAHRLDSQHLAVLFFVLALGSLFDPSAPPGANNNAQSRDLFALGRACLAIDASGSIIFVQAVHLMVTWLNNGGRPVSSNQSTWPLIGMAMRVVQALGLHRDGKHFDLPPAEIAKRRRVFWEVYAYDINHSVTSARPRSMTSGTYDVEFPTTEEGGEYYHEMRYRLSQLFCRINDEQSAIASTPYETIIDIDRELRQFQQQLPAQLATGDVPPLPSSPPVHHIQRHTMRFRCNLGFLVLHRKWFARAFVEDPEEPLRSKYSPSFVGCLEACKLIISVVRRLSDDAPFIAQRRWFFLFNAFTACACLAATVIRAPRSMLAQSSLESLEEGVKLFEEAGKHDELIVLYRLQDTARRNFSQSDRTIPTTDEDLALLGKRSHKRTSSTSVSPASAGPSVSPLAMTIGAVQANGQSSRPLVGNSLRNLDLGGAAPALQNKQAAVDGHERLGVMTRHNTHSEFGTSAPNTAAPGPLLNNLNSYEGGTTTVEFDFDAFFTSFGFSNTGDISGVQGDMGEGYGMLGTTNWYQPGD</sequence>
<keyword evidence="3" id="KW-0539">Nucleus</keyword>
<reference evidence="6 7" key="1">
    <citation type="submission" date="2016-07" db="EMBL/GenBank/DDBJ databases">
        <title>Pervasive Adenine N6-methylation of Active Genes in Fungi.</title>
        <authorList>
            <consortium name="DOE Joint Genome Institute"/>
            <person name="Mondo S.J."/>
            <person name="Dannebaum R.O."/>
            <person name="Kuo R.C."/>
            <person name="Labutti K."/>
            <person name="Haridas S."/>
            <person name="Kuo A."/>
            <person name="Salamov A."/>
            <person name="Ahrendt S.R."/>
            <person name="Lipzen A."/>
            <person name="Sullivan W."/>
            <person name="Andreopoulos W.B."/>
            <person name="Clum A."/>
            <person name="Lindquist E."/>
            <person name="Daum C."/>
            <person name="Ramamoorthy G.K."/>
            <person name="Gryganskyi A."/>
            <person name="Culley D."/>
            <person name="Magnuson J.K."/>
            <person name="James T.Y."/>
            <person name="O'Malley M.A."/>
            <person name="Stajich J.E."/>
            <person name="Spatafora J.W."/>
            <person name="Visel A."/>
            <person name="Grigoriev I.V."/>
        </authorList>
    </citation>
    <scope>NUCLEOTIDE SEQUENCE [LARGE SCALE GENOMIC DNA]</scope>
    <source>
        <strain evidence="6 7">68-887.2</strain>
    </source>
</reference>
<feature type="region of interest" description="Disordered" evidence="4">
    <location>
        <begin position="1"/>
        <end position="28"/>
    </location>
</feature>
<dbReference type="SMART" id="SM00906">
    <property type="entry name" value="Fungal_trans"/>
    <property type="match status" value="1"/>
</dbReference>
<dbReference type="STRING" id="71784.A0A1Y2ASC2"/>
<feature type="region of interest" description="Disordered" evidence="4">
    <location>
        <begin position="171"/>
        <end position="191"/>
    </location>
</feature>
<dbReference type="GO" id="GO:0005634">
    <property type="term" value="C:nucleus"/>
    <property type="evidence" value="ECO:0007669"/>
    <property type="project" value="UniProtKB-SubCell"/>
</dbReference>
<evidence type="ECO:0000259" key="5">
    <source>
        <dbReference type="PROSITE" id="PS50048"/>
    </source>
</evidence>
<dbReference type="OrthoDB" id="424974at2759"/>
<keyword evidence="2" id="KW-0479">Metal-binding</keyword>
<feature type="compositionally biased region" description="Polar residues" evidence="4">
    <location>
        <begin position="146"/>
        <end position="159"/>
    </location>
</feature>
<keyword evidence="7" id="KW-1185">Reference proteome</keyword>
<feature type="region of interest" description="Disordered" evidence="4">
    <location>
        <begin position="109"/>
        <end position="159"/>
    </location>
</feature>
<evidence type="ECO:0000313" key="6">
    <source>
        <dbReference type="EMBL" id="ORY25463.1"/>
    </source>
</evidence>
<dbReference type="InParanoid" id="A0A1Y2ASC2"/>
<dbReference type="PANTHER" id="PTHR31001:SF56">
    <property type="entry name" value="ZN(2)-C6 FUNGAL-TYPE DOMAIN-CONTAINING PROTEIN"/>
    <property type="match status" value="1"/>
</dbReference>
<organism evidence="6 7">
    <name type="scientific">Naematelia encephala</name>
    <dbReference type="NCBI Taxonomy" id="71784"/>
    <lineage>
        <taxon>Eukaryota</taxon>
        <taxon>Fungi</taxon>
        <taxon>Dikarya</taxon>
        <taxon>Basidiomycota</taxon>
        <taxon>Agaricomycotina</taxon>
        <taxon>Tremellomycetes</taxon>
        <taxon>Tremellales</taxon>
        <taxon>Naemateliaceae</taxon>
        <taxon>Naematelia</taxon>
    </lineage>
</organism>
<feature type="region of interest" description="Disordered" evidence="4">
    <location>
        <begin position="667"/>
        <end position="687"/>
    </location>
</feature>
<dbReference type="Pfam" id="PF04082">
    <property type="entry name" value="Fungal_trans"/>
    <property type="match status" value="1"/>
</dbReference>
<dbReference type="GO" id="GO:0003677">
    <property type="term" value="F:DNA binding"/>
    <property type="evidence" value="ECO:0007669"/>
    <property type="project" value="InterPro"/>
</dbReference>
<dbReference type="GO" id="GO:0000981">
    <property type="term" value="F:DNA-binding transcription factor activity, RNA polymerase II-specific"/>
    <property type="evidence" value="ECO:0007669"/>
    <property type="project" value="InterPro"/>
</dbReference>
<dbReference type="Gene3D" id="4.10.240.10">
    <property type="entry name" value="Zn(2)-C6 fungal-type DNA-binding domain"/>
    <property type="match status" value="1"/>
</dbReference>
<feature type="domain" description="Zn(2)-C6 fungal-type" evidence="5">
    <location>
        <begin position="36"/>
        <end position="65"/>
    </location>
</feature>
<feature type="compositionally biased region" description="Basic and acidic residues" evidence="4">
    <location>
        <begin position="1"/>
        <end position="23"/>
    </location>
</feature>